<dbReference type="EMBL" id="CAAALY010070998">
    <property type="protein sequence ID" value="VEL24984.1"/>
    <property type="molecule type" value="Genomic_DNA"/>
</dbReference>
<feature type="chain" id="PRO_5018568320" description="Secreted protein" evidence="1">
    <location>
        <begin position="20"/>
        <end position="100"/>
    </location>
</feature>
<evidence type="ECO:0000313" key="2">
    <source>
        <dbReference type="EMBL" id="VEL24984.1"/>
    </source>
</evidence>
<proteinExistence type="predicted"/>
<evidence type="ECO:0008006" key="4">
    <source>
        <dbReference type="Google" id="ProtNLM"/>
    </source>
</evidence>
<accession>A0A3S5AJ13</accession>
<dbReference type="Proteomes" id="UP000784294">
    <property type="component" value="Unassembled WGS sequence"/>
</dbReference>
<dbReference type="AlphaFoldDB" id="A0A3S5AJ13"/>
<feature type="signal peptide" evidence="1">
    <location>
        <begin position="1"/>
        <end position="19"/>
    </location>
</feature>
<gene>
    <name evidence="2" type="ORF">PXEA_LOCUS18424</name>
</gene>
<sequence>MSFCLVDVCLHCLLEVGMTTTAKDKVQITLFEVSPASRTRLRGILAHSTHCRNMVIQLFGCPGCSKWPVSSNAAQSSRKLSTDVVCNVDAHPLWETFPLP</sequence>
<reference evidence="2" key="1">
    <citation type="submission" date="2018-11" db="EMBL/GenBank/DDBJ databases">
        <authorList>
            <consortium name="Pathogen Informatics"/>
        </authorList>
    </citation>
    <scope>NUCLEOTIDE SEQUENCE</scope>
</reference>
<protein>
    <recommendedName>
        <fullName evidence="4">Secreted protein</fullName>
    </recommendedName>
</protein>
<keyword evidence="1" id="KW-0732">Signal</keyword>
<evidence type="ECO:0000256" key="1">
    <source>
        <dbReference type="SAM" id="SignalP"/>
    </source>
</evidence>
<name>A0A3S5AJ13_9PLAT</name>
<comment type="caution">
    <text evidence="2">The sequence shown here is derived from an EMBL/GenBank/DDBJ whole genome shotgun (WGS) entry which is preliminary data.</text>
</comment>
<evidence type="ECO:0000313" key="3">
    <source>
        <dbReference type="Proteomes" id="UP000784294"/>
    </source>
</evidence>
<keyword evidence="3" id="KW-1185">Reference proteome</keyword>
<organism evidence="2 3">
    <name type="scientific">Protopolystoma xenopodis</name>
    <dbReference type="NCBI Taxonomy" id="117903"/>
    <lineage>
        <taxon>Eukaryota</taxon>
        <taxon>Metazoa</taxon>
        <taxon>Spiralia</taxon>
        <taxon>Lophotrochozoa</taxon>
        <taxon>Platyhelminthes</taxon>
        <taxon>Monogenea</taxon>
        <taxon>Polyopisthocotylea</taxon>
        <taxon>Polystomatidea</taxon>
        <taxon>Polystomatidae</taxon>
        <taxon>Protopolystoma</taxon>
    </lineage>
</organism>